<proteinExistence type="predicted"/>
<evidence type="ECO:0008006" key="3">
    <source>
        <dbReference type="Google" id="ProtNLM"/>
    </source>
</evidence>
<sequence length="100" mass="11083">MFSCLKQVIDVTHIPLNKHLHRIARVPSPMCPACEEKEESVHHFLLSCPAYTKHRAIMNFGRIGNVSAAPTISPDASCDSGTTILTLADRWKLVGDDKEL</sequence>
<dbReference type="AlphaFoldDB" id="A0A0D0AAG3"/>
<dbReference type="EMBL" id="KN835665">
    <property type="protein sequence ID" value="KIK35074.1"/>
    <property type="molecule type" value="Genomic_DNA"/>
</dbReference>
<protein>
    <recommendedName>
        <fullName evidence="3">Reverse transcriptase zinc-binding domain-containing protein</fullName>
    </recommendedName>
</protein>
<gene>
    <name evidence="1" type="ORF">CY34DRAFT_96741</name>
</gene>
<evidence type="ECO:0000313" key="2">
    <source>
        <dbReference type="Proteomes" id="UP000054485"/>
    </source>
</evidence>
<accession>A0A0D0AAG3</accession>
<dbReference type="HOGENOM" id="CLU_2307923_0_0_1"/>
<dbReference type="OrthoDB" id="3267074at2759"/>
<dbReference type="Proteomes" id="UP000054485">
    <property type="component" value="Unassembled WGS sequence"/>
</dbReference>
<dbReference type="InParanoid" id="A0A0D0AAG3"/>
<reference evidence="1 2" key="1">
    <citation type="submission" date="2014-04" db="EMBL/GenBank/DDBJ databases">
        <authorList>
            <consortium name="DOE Joint Genome Institute"/>
            <person name="Kuo A."/>
            <person name="Ruytinx J."/>
            <person name="Rineau F."/>
            <person name="Colpaert J."/>
            <person name="Kohler A."/>
            <person name="Nagy L.G."/>
            <person name="Floudas D."/>
            <person name="Copeland A."/>
            <person name="Barry K.W."/>
            <person name="Cichocki N."/>
            <person name="Veneault-Fourrey C."/>
            <person name="LaButti K."/>
            <person name="Lindquist E.A."/>
            <person name="Lipzen A."/>
            <person name="Lundell T."/>
            <person name="Morin E."/>
            <person name="Murat C."/>
            <person name="Sun H."/>
            <person name="Tunlid A."/>
            <person name="Henrissat B."/>
            <person name="Grigoriev I.V."/>
            <person name="Hibbett D.S."/>
            <person name="Martin F."/>
            <person name="Nordberg H.P."/>
            <person name="Cantor M.N."/>
            <person name="Hua S.X."/>
        </authorList>
    </citation>
    <scope>NUCLEOTIDE SEQUENCE [LARGE SCALE GENOMIC DNA]</scope>
    <source>
        <strain evidence="1 2">UH-Slu-Lm8-n1</strain>
    </source>
</reference>
<reference evidence="2" key="2">
    <citation type="submission" date="2015-01" db="EMBL/GenBank/DDBJ databases">
        <title>Evolutionary Origins and Diversification of the Mycorrhizal Mutualists.</title>
        <authorList>
            <consortium name="DOE Joint Genome Institute"/>
            <consortium name="Mycorrhizal Genomics Consortium"/>
            <person name="Kohler A."/>
            <person name="Kuo A."/>
            <person name="Nagy L.G."/>
            <person name="Floudas D."/>
            <person name="Copeland A."/>
            <person name="Barry K.W."/>
            <person name="Cichocki N."/>
            <person name="Veneault-Fourrey C."/>
            <person name="LaButti K."/>
            <person name="Lindquist E.A."/>
            <person name="Lipzen A."/>
            <person name="Lundell T."/>
            <person name="Morin E."/>
            <person name="Murat C."/>
            <person name="Riley R."/>
            <person name="Ohm R."/>
            <person name="Sun H."/>
            <person name="Tunlid A."/>
            <person name="Henrissat B."/>
            <person name="Grigoriev I.V."/>
            <person name="Hibbett D.S."/>
            <person name="Martin F."/>
        </authorList>
    </citation>
    <scope>NUCLEOTIDE SEQUENCE [LARGE SCALE GENOMIC DNA]</scope>
    <source>
        <strain evidence="2">UH-Slu-Lm8-n1</strain>
    </source>
</reference>
<dbReference type="STRING" id="930992.A0A0D0AAG3"/>
<organism evidence="1 2">
    <name type="scientific">Suillus luteus UH-Slu-Lm8-n1</name>
    <dbReference type="NCBI Taxonomy" id="930992"/>
    <lineage>
        <taxon>Eukaryota</taxon>
        <taxon>Fungi</taxon>
        <taxon>Dikarya</taxon>
        <taxon>Basidiomycota</taxon>
        <taxon>Agaricomycotina</taxon>
        <taxon>Agaricomycetes</taxon>
        <taxon>Agaricomycetidae</taxon>
        <taxon>Boletales</taxon>
        <taxon>Suillineae</taxon>
        <taxon>Suillaceae</taxon>
        <taxon>Suillus</taxon>
    </lineage>
</organism>
<evidence type="ECO:0000313" key="1">
    <source>
        <dbReference type="EMBL" id="KIK35074.1"/>
    </source>
</evidence>
<name>A0A0D0AAG3_9AGAM</name>
<keyword evidence="2" id="KW-1185">Reference proteome</keyword>